<keyword evidence="1" id="KW-0547">Nucleotide-binding</keyword>
<accession>A0ABS9H657</accession>
<dbReference type="EMBL" id="JAKIJS010000006">
    <property type="protein sequence ID" value="MCF6139606.1"/>
    <property type="molecule type" value="Genomic_DNA"/>
</dbReference>
<dbReference type="GO" id="GO:0016301">
    <property type="term" value="F:kinase activity"/>
    <property type="evidence" value="ECO:0007669"/>
    <property type="project" value="UniProtKB-KW"/>
</dbReference>
<keyword evidence="3" id="KW-0812">Transmembrane</keyword>
<dbReference type="PANTHER" id="PTHR44167:SF24">
    <property type="entry name" value="SERINE_THREONINE-PROTEIN KINASE CHK2"/>
    <property type="match status" value="1"/>
</dbReference>
<keyword evidence="5" id="KW-0808">Transferase</keyword>
<dbReference type="Proteomes" id="UP001649381">
    <property type="component" value="Unassembled WGS sequence"/>
</dbReference>
<proteinExistence type="predicted"/>
<dbReference type="InterPro" id="IPR017441">
    <property type="entry name" value="Protein_kinase_ATP_BS"/>
</dbReference>
<dbReference type="SMART" id="SM00220">
    <property type="entry name" value="S_TKc"/>
    <property type="match status" value="1"/>
</dbReference>
<evidence type="ECO:0000259" key="4">
    <source>
        <dbReference type="PROSITE" id="PS50011"/>
    </source>
</evidence>
<keyword evidence="6" id="KW-1185">Reference proteome</keyword>
<keyword evidence="1" id="KW-0067">ATP-binding</keyword>
<dbReference type="PROSITE" id="PS00107">
    <property type="entry name" value="PROTEIN_KINASE_ATP"/>
    <property type="match status" value="1"/>
</dbReference>
<dbReference type="InterPro" id="IPR000719">
    <property type="entry name" value="Prot_kinase_dom"/>
</dbReference>
<dbReference type="InterPro" id="IPR011009">
    <property type="entry name" value="Kinase-like_dom_sf"/>
</dbReference>
<feature type="binding site" evidence="1">
    <location>
        <position position="53"/>
    </location>
    <ligand>
        <name>ATP</name>
        <dbReference type="ChEBI" id="CHEBI:30616"/>
    </ligand>
</feature>
<evidence type="ECO:0000256" key="1">
    <source>
        <dbReference type="PROSITE-ProRule" id="PRU10141"/>
    </source>
</evidence>
<keyword evidence="5" id="KW-0418">Kinase</keyword>
<dbReference type="Gene3D" id="1.10.510.10">
    <property type="entry name" value="Transferase(Phosphotransferase) domain 1"/>
    <property type="match status" value="1"/>
</dbReference>
<dbReference type="RefSeq" id="WP_236339175.1">
    <property type="nucleotide sequence ID" value="NZ_JAKIJS010000006.1"/>
</dbReference>
<evidence type="ECO:0000313" key="6">
    <source>
        <dbReference type="Proteomes" id="UP001649381"/>
    </source>
</evidence>
<feature type="region of interest" description="Disordered" evidence="2">
    <location>
        <begin position="267"/>
        <end position="299"/>
    </location>
</feature>
<dbReference type="Pfam" id="PF00069">
    <property type="entry name" value="Pkinase"/>
    <property type="match status" value="1"/>
</dbReference>
<evidence type="ECO:0000313" key="5">
    <source>
        <dbReference type="EMBL" id="MCF6139606.1"/>
    </source>
</evidence>
<feature type="domain" description="Protein kinase" evidence="4">
    <location>
        <begin position="26"/>
        <end position="326"/>
    </location>
</feature>
<gene>
    <name evidence="5" type="ORF">L2716_17975</name>
</gene>
<evidence type="ECO:0000256" key="3">
    <source>
        <dbReference type="SAM" id="Phobius"/>
    </source>
</evidence>
<feature type="transmembrane region" description="Helical" evidence="3">
    <location>
        <begin position="303"/>
        <end position="323"/>
    </location>
</feature>
<dbReference type="PANTHER" id="PTHR44167">
    <property type="entry name" value="OVARIAN-SPECIFIC SERINE/THREONINE-PROTEIN KINASE LOK-RELATED"/>
    <property type="match status" value="1"/>
</dbReference>
<name>A0ABS9H657_9BACL</name>
<dbReference type="PROSITE" id="PS50011">
    <property type="entry name" value="PROTEIN_KINASE_DOM"/>
    <property type="match status" value="1"/>
</dbReference>
<keyword evidence="3" id="KW-0472">Membrane</keyword>
<sequence length="326" mass="37458">MNTSKNPEVNLSPGDLIIGKWNQNHYTILRELGSGATGTVYLAKSKQSKVAVKVSHDTLSITSEVNVLKHLSKVQGKTLGPSFVEMDDWRTPKGTFPFYVMEYVQGESLFVFMRQRKEEWFGILILQLLRDLADLHKSGWVFGDLKPDNLLITGPPPKIRWLDVGGTTMMGRAIKEYTEFFDRGYWGMGSRKAEPTYDLFAVAMIIMNFAYPKRFDKKEGGWQQLQKLIDHNRSLKKYRKILYKALHGQYATADAMKDDLLEYYSRKSSSQAIPKKSPTPKPTPKGSTKGRYQRKKSKRKRQITETMLIFLFLLAFYIVYLIGNTV</sequence>
<reference evidence="5 6" key="1">
    <citation type="submission" date="2022-01" db="EMBL/GenBank/DDBJ databases">
        <title>Alkalihalobacillus sp. EGI L200015, a novel bacterium isolated from a salt lake sediment.</title>
        <authorList>
            <person name="Gao L."/>
            <person name="Fang B.-Z."/>
            <person name="Li W.-J."/>
        </authorList>
    </citation>
    <scope>NUCLEOTIDE SEQUENCE [LARGE SCALE GENOMIC DNA]</scope>
    <source>
        <strain evidence="5 6">KCTC 12718</strain>
    </source>
</reference>
<keyword evidence="3" id="KW-1133">Transmembrane helix</keyword>
<evidence type="ECO:0000256" key="2">
    <source>
        <dbReference type="SAM" id="MobiDB-lite"/>
    </source>
</evidence>
<comment type="caution">
    <text evidence="5">The sequence shown here is derived from an EMBL/GenBank/DDBJ whole genome shotgun (WGS) entry which is preliminary data.</text>
</comment>
<organism evidence="5 6">
    <name type="scientific">Pseudalkalibacillus berkeleyi</name>
    <dbReference type="NCBI Taxonomy" id="1069813"/>
    <lineage>
        <taxon>Bacteria</taxon>
        <taxon>Bacillati</taxon>
        <taxon>Bacillota</taxon>
        <taxon>Bacilli</taxon>
        <taxon>Bacillales</taxon>
        <taxon>Fictibacillaceae</taxon>
        <taxon>Pseudalkalibacillus</taxon>
    </lineage>
</organism>
<dbReference type="SUPFAM" id="SSF56112">
    <property type="entry name" value="Protein kinase-like (PK-like)"/>
    <property type="match status" value="1"/>
</dbReference>
<protein>
    <submittedName>
        <fullName evidence="5">Protein kinase</fullName>
    </submittedName>
</protein>